<evidence type="ECO:0000256" key="5">
    <source>
        <dbReference type="ARBA" id="ARBA00023136"/>
    </source>
</evidence>
<dbReference type="GO" id="GO:0005886">
    <property type="term" value="C:plasma membrane"/>
    <property type="evidence" value="ECO:0007669"/>
    <property type="project" value="UniProtKB-SubCell"/>
</dbReference>
<keyword evidence="6" id="KW-0050">Antiport</keyword>
<feature type="transmembrane region" description="Helical" evidence="6">
    <location>
        <begin position="99"/>
        <end position="118"/>
    </location>
</feature>
<dbReference type="AlphaFoldDB" id="U4VL62"/>
<feature type="transmembrane region" description="Helical" evidence="6">
    <location>
        <begin position="157"/>
        <end position="178"/>
    </location>
</feature>
<keyword evidence="4 6" id="KW-1133">Transmembrane helix</keyword>
<evidence type="ECO:0000256" key="3">
    <source>
        <dbReference type="ARBA" id="ARBA00022692"/>
    </source>
</evidence>
<keyword evidence="6" id="KW-0739">Sodium transport</keyword>
<comment type="similarity">
    <text evidence="6">Belongs to the NhaA Na(+)/H(+) (TC 2.A.33) antiporter family.</text>
</comment>
<dbReference type="Pfam" id="PF06965">
    <property type="entry name" value="Na_H_antiport_1"/>
    <property type="match status" value="1"/>
</dbReference>
<feature type="transmembrane region" description="Helical" evidence="6">
    <location>
        <begin position="124"/>
        <end position="145"/>
    </location>
</feature>
<keyword evidence="6" id="KW-0406">Ion transport</keyword>
<dbReference type="NCBIfam" id="TIGR00773">
    <property type="entry name" value="NhaA"/>
    <property type="match status" value="1"/>
</dbReference>
<dbReference type="HAMAP" id="MF_01844">
    <property type="entry name" value="NhaA"/>
    <property type="match status" value="1"/>
</dbReference>
<dbReference type="PANTHER" id="PTHR30341:SF0">
    <property type="entry name" value="NA(+)_H(+) ANTIPORTER NHAA"/>
    <property type="match status" value="1"/>
</dbReference>
<proteinExistence type="inferred from homology"/>
<feature type="transmembrane region" description="Helical" evidence="6">
    <location>
        <begin position="335"/>
        <end position="356"/>
    </location>
</feature>
<keyword evidence="2 6" id="KW-1003">Cell membrane</keyword>
<protein>
    <recommendedName>
        <fullName evidence="6">Na(+)/H(+) antiporter NhaA</fullName>
    </recommendedName>
    <alternativeName>
        <fullName evidence="6">Sodium/proton antiporter NhaA</fullName>
    </alternativeName>
</protein>
<accession>U4VL62</accession>
<feature type="transmembrane region" description="Helical" evidence="6">
    <location>
        <begin position="60"/>
        <end position="78"/>
    </location>
</feature>
<evidence type="ECO:0000313" key="7">
    <source>
        <dbReference type="EMBL" id="ERM03551.1"/>
    </source>
</evidence>
<gene>
    <name evidence="6 7" type="primary">nhaA</name>
    <name evidence="7" type="ORF">Q644_01040</name>
</gene>
<feature type="transmembrane region" description="Helical" evidence="6">
    <location>
        <begin position="368"/>
        <end position="388"/>
    </location>
</feature>
<dbReference type="Proteomes" id="UP000016842">
    <property type="component" value="Unassembled WGS sequence"/>
</dbReference>
<comment type="catalytic activity">
    <reaction evidence="6">
        <text>Na(+)(in) + 2 H(+)(out) = Na(+)(out) + 2 H(+)(in)</text>
        <dbReference type="Rhea" id="RHEA:29251"/>
        <dbReference type="ChEBI" id="CHEBI:15378"/>
        <dbReference type="ChEBI" id="CHEBI:29101"/>
    </reaction>
</comment>
<dbReference type="NCBIfam" id="NF007111">
    <property type="entry name" value="PRK09560.1"/>
    <property type="match status" value="1"/>
</dbReference>
<evidence type="ECO:0000313" key="8">
    <source>
        <dbReference type="Proteomes" id="UP000016842"/>
    </source>
</evidence>
<dbReference type="NCBIfam" id="NF007112">
    <property type="entry name" value="PRK09561.1"/>
    <property type="match status" value="1"/>
</dbReference>
<feature type="transmembrane region" description="Helical" evidence="6">
    <location>
        <begin position="260"/>
        <end position="285"/>
    </location>
</feature>
<feature type="transmembrane region" description="Helical" evidence="6">
    <location>
        <begin position="184"/>
        <end position="203"/>
    </location>
</feature>
<sequence>MNHNSNNSRPVSIMRRFLDSESAGGISLMVAAALALIVANSPFAHVYFEALHLYIGPLSLSHWINDALMAVFFLLVGLEIKREFLDGQLASWPNRMLPGIAAAGGVILPAIIFSALNWHDPVKLRGWAVPSATDIAFALGVLSLLGSRVPSSLKVFLATLAILDDLAAVVIIAIFYTAEISMPYLGGAFAAAIVLLIMNRMGVMKLLPYLIGGAVLWFFVLNSGVHATVAGVVTALMIPLKPAPGKPDDMSSPLHVLEHALAKPVAFIIVPVFGFANAGISFAGLDASVMRDTLTLGIMLGLFIGKQLGVFGGAAWLAIKTGLAQKPLGATWTQLYGVAILCGIGFTMSIFIGLLSFPSDLMQAETKIGVLAGSGLSAICGYILLRLVTRPKSA</sequence>
<feature type="transmembrane region" description="Helical" evidence="6">
    <location>
        <begin position="23"/>
        <end position="48"/>
    </location>
</feature>
<keyword evidence="5 6" id="KW-0472">Membrane</keyword>
<dbReference type="GO" id="GO:0006885">
    <property type="term" value="P:regulation of pH"/>
    <property type="evidence" value="ECO:0007669"/>
    <property type="project" value="UniProtKB-UniRule"/>
</dbReference>
<reference evidence="7 8" key="1">
    <citation type="journal article" date="2014" name="FEMS Microbiol. Lett.">
        <title>Genome sequencing analysis reveals virulence-related gene content of Ochrobactrum intermedium strain 229E, a urease-positive strain isolated from the human gastric niche.</title>
        <authorList>
            <person name="Kulkarni G.J."/>
            <person name="Shetty S."/>
            <person name="Dharne M.S."/>
            <person name="Shouche Y.S."/>
        </authorList>
    </citation>
    <scope>NUCLEOTIDE SEQUENCE [LARGE SCALE GENOMIC DNA]</scope>
    <source>
        <strain evidence="7 8">229E</strain>
    </source>
</reference>
<dbReference type="PATRIC" id="fig|1337887.3.peg.226"/>
<evidence type="ECO:0000256" key="2">
    <source>
        <dbReference type="ARBA" id="ARBA00022475"/>
    </source>
</evidence>
<evidence type="ECO:0000256" key="1">
    <source>
        <dbReference type="ARBA" id="ARBA00004429"/>
    </source>
</evidence>
<feature type="transmembrane region" description="Helical" evidence="6">
    <location>
        <begin position="215"/>
        <end position="240"/>
    </location>
</feature>
<dbReference type="EMBL" id="ASXJ01000008">
    <property type="protein sequence ID" value="ERM03551.1"/>
    <property type="molecule type" value="Genomic_DNA"/>
</dbReference>
<feature type="transmembrane region" description="Helical" evidence="6">
    <location>
        <begin position="297"/>
        <end position="319"/>
    </location>
</feature>
<organism evidence="7 8">
    <name type="scientific">Brucella intermedia 229E</name>
    <dbReference type="NCBI Taxonomy" id="1337887"/>
    <lineage>
        <taxon>Bacteria</taxon>
        <taxon>Pseudomonadati</taxon>
        <taxon>Pseudomonadota</taxon>
        <taxon>Alphaproteobacteria</taxon>
        <taxon>Hyphomicrobiales</taxon>
        <taxon>Brucellaceae</taxon>
        <taxon>Brucella/Ochrobactrum group</taxon>
        <taxon>Brucella</taxon>
    </lineage>
</organism>
<evidence type="ECO:0000256" key="6">
    <source>
        <dbReference type="HAMAP-Rule" id="MF_01844"/>
    </source>
</evidence>
<dbReference type="InterPro" id="IPR023171">
    <property type="entry name" value="Na/H_antiporter_dom_sf"/>
</dbReference>
<comment type="function">
    <text evidence="6">Na(+)/H(+) antiporter that extrudes sodium in exchange for external protons.</text>
</comment>
<name>U4VL62_9HYPH</name>
<dbReference type="PANTHER" id="PTHR30341">
    <property type="entry name" value="SODIUM ION/PROTON ANTIPORTER NHAA-RELATED"/>
    <property type="match status" value="1"/>
</dbReference>
<dbReference type="InterPro" id="IPR004670">
    <property type="entry name" value="NhaA"/>
</dbReference>
<comment type="subcellular location">
    <subcellularLocation>
        <location evidence="1">Cell inner membrane</location>
        <topology evidence="1">Multi-pass membrane protein</topology>
    </subcellularLocation>
    <subcellularLocation>
        <location evidence="6">Cell membrane</location>
        <topology evidence="6">Multi-pass membrane protein</topology>
    </subcellularLocation>
</comment>
<keyword evidence="6" id="KW-0915">Sodium</keyword>
<evidence type="ECO:0000256" key="4">
    <source>
        <dbReference type="ARBA" id="ARBA00022989"/>
    </source>
</evidence>
<dbReference type="GO" id="GO:0015385">
    <property type="term" value="F:sodium:proton antiporter activity"/>
    <property type="evidence" value="ECO:0007669"/>
    <property type="project" value="UniProtKB-UniRule"/>
</dbReference>
<comment type="caution">
    <text evidence="7">The sequence shown here is derived from an EMBL/GenBank/DDBJ whole genome shotgun (WGS) entry which is preliminary data.</text>
</comment>
<keyword evidence="3 6" id="KW-0812">Transmembrane</keyword>
<dbReference type="Gene3D" id="1.20.1530.10">
    <property type="entry name" value="Na+/H+ antiporter like domain"/>
    <property type="match status" value="1"/>
</dbReference>
<keyword evidence="6" id="KW-0813">Transport</keyword>